<gene>
    <name evidence="4" type="ORF">ACH4F9_27315</name>
</gene>
<keyword evidence="5" id="KW-1185">Reference proteome</keyword>
<evidence type="ECO:0000313" key="5">
    <source>
        <dbReference type="Proteomes" id="UP001610818"/>
    </source>
</evidence>
<evidence type="ECO:0000256" key="1">
    <source>
        <dbReference type="ARBA" id="ARBA00023002"/>
    </source>
</evidence>
<feature type="domain" description="Aldehyde dehydrogenase" evidence="3">
    <location>
        <begin position="73"/>
        <end position="513"/>
    </location>
</feature>
<dbReference type="PANTHER" id="PTHR43353:SF5">
    <property type="entry name" value="SUCCINATE-SEMIALDEHYDE DEHYDROGENASE, MITOCHONDRIAL"/>
    <property type="match status" value="1"/>
</dbReference>
<dbReference type="RefSeq" id="WP_397715784.1">
    <property type="nucleotide sequence ID" value="NZ_JBIRGN010000005.1"/>
</dbReference>
<dbReference type="Gene3D" id="3.40.605.10">
    <property type="entry name" value="Aldehyde Dehydrogenase, Chain A, domain 1"/>
    <property type="match status" value="1"/>
</dbReference>
<sequence length="563" mass="61139">MARANSRRRSGDGTRQAPPRLRSYQSYVNARHIPGEDWVYVLDADSLLDDVFANLTLKRKLEQGRTAPDDLPATVVGRVVKADRATVERAVEAAADAAPAWGAVHPRTRIDTVGRLLHARLARHADDIAEILVEEGHPLALARWQVSGMLECFGPESISFYRSQMLQEFRRDERRLQVRRRPDGVVCLNPPQNAPLSSALLGVTALMGGNALVVRAPRSAPLGVMYVMQEIVAPVLAEVGAPPGTLNVVCGDPAPMLNCWLEHPAVDDIIYFGSSDNGRKFEARCIAAGKKPILELAGNDVVVVWKDADIALAAEALTESFYGSGQLCMIPNQVLVHPDVADALVVSLVQQIGHIRPGHPWEPDVLLTPVLRNEKFFDCLKDARAKGAEVVCGGHAMRLDETRDPHGIFLEPTVIKVHGVEGARELEAVRHETFFPLLPLIVAESGTDAALTAQFIAFVNSNPYGLRNSLWAKDPGVIDEFVAHVRTGGLFKVNDSHIGFLPYLPTHGGTGLTGGIFGEANYPILRTSHLQGVSISPGSRPGDAVFGAWQKLNAHKETTPCAR</sequence>
<dbReference type="Proteomes" id="UP001610818">
    <property type="component" value="Unassembled WGS sequence"/>
</dbReference>
<dbReference type="SUPFAM" id="SSF53720">
    <property type="entry name" value="ALDH-like"/>
    <property type="match status" value="1"/>
</dbReference>
<dbReference type="EMBL" id="JBIRGQ010000005">
    <property type="protein sequence ID" value="MFH8548730.1"/>
    <property type="molecule type" value="Genomic_DNA"/>
</dbReference>
<proteinExistence type="predicted"/>
<keyword evidence="1" id="KW-0560">Oxidoreductase</keyword>
<dbReference type="Pfam" id="PF00171">
    <property type="entry name" value="Aldedh"/>
    <property type="match status" value="1"/>
</dbReference>
<reference evidence="4 5" key="1">
    <citation type="submission" date="2024-10" db="EMBL/GenBank/DDBJ databases">
        <title>The Natural Products Discovery Center: Release of the First 8490 Sequenced Strains for Exploring Actinobacteria Biosynthetic Diversity.</title>
        <authorList>
            <person name="Kalkreuter E."/>
            <person name="Kautsar S.A."/>
            <person name="Yang D."/>
            <person name="Bader C.D."/>
            <person name="Teijaro C.N."/>
            <person name="Fluegel L."/>
            <person name="Davis C.M."/>
            <person name="Simpson J.R."/>
            <person name="Lauterbach L."/>
            <person name="Steele A.D."/>
            <person name="Gui C."/>
            <person name="Meng S."/>
            <person name="Li G."/>
            <person name="Viehrig K."/>
            <person name="Ye F."/>
            <person name="Su P."/>
            <person name="Kiefer A.F."/>
            <person name="Nichols A."/>
            <person name="Cepeda A.J."/>
            <person name="Yan W."/>
            <person name="Fan B."/>
            <person name="Jiang Y."/>
            <person name="Adhikari A."/>
            <person name="Zheng C.-J."/>
            <person name="Schuster L."/>
            <person name="Cowan T.M."/>
            <person name="Smanski M.J."/>
            <person name="Chevrette M.G."/>
            <person name="De Carvalho L.P.S."/>
            <person name="Shen B."/>
        </authorList>
    </citation>
    <scope>NUCLEOTIDE SEQUENCE [LARGE SCALE GENOMIC DNA]</scope>
    <source>
        <strain evidence="4 5">NPDC017990</strain>
    </source>
</reference>
<name>A0ABW7QX72_9ACTN</name>
<protein>
    <submittedName>
        <fullName evidence="4">Aldehyde dehydrogenase family protein</fullName>
    </submittedName>
</protein>
<feature type="region of interest" description="Disordered" evidence="2">
    <location>
        <begin position="1"/>
        <end position="20"/>
    </location>
</feature>
<dbReference type="InterPro" id="IPR016163">
    <property type="entry name" value="Ald_DH_C"/>
</dbReference>
<accession>A0ABW7QX72</accession>
<comment type="caution">
    <text evidence="4">The sequence shown here is derived from an EMBL/GenBank/DDBJ whole genome shotgun (WGS) entry which is preliminary data.</text>
</comment>
<dbReference type="InterPro" id="IPR016162">
    <property type="entry name" value="Ald_DH_N"/>
</dbReference>
<organism evidence="4 5">
    <name type="scientific">Streptomyces longisporoflavus</name>
    <dbReference type="NCBI Taxonomy" id="28044"/>
    <lineage>
        <taxon>Bacteria</taxon>
        <taxon>Bacillati</taxon>
        <taxon>Actinomycetota</taxon>
        <taxon>Actinomycetes</taxon>
        <taxon>Kitasatosporales</taxon>
        <taxon>Streptomycetaceae</taxon>
        <taxon>Streptomyces</taxon>
    </lineage>
</organism>
<evidence type="ECO:0000259" key="3">
    <source>
        <dbReference type="Pfam" id="PF00171"/>
    </source>
</evidence>
<dbReference type="InterPro" id="IPR016161">
    <property type="entry name" value="Ald_DH/histidinol_DH"/>
</dbReference>
<dbReference type="InterPro" id="IPR015590">
    <property type="entry name" value="Aldehyde_DH_dom"/>
</dbReference>
<evidence type="ECO:0000256" key="2">
    <source>
        <dbReference type="SAM" id="MobiDB-lite"/>
    </source>
</evidence>
<dbReference type="InterPro" id="IPR050740">
    <property type="entry name" value="Aldehyde_DH_Superfamily"/>
</dbReference>
<dbReference type="Gene3D" id="3.40.309.10">
    <property type="entry name" value="Aldehyde Dehydrogenase, Chain A, domain 2"/>
    <property type="match status" value="1"/>
</dbReference>
<evidence type="ECO:0000313" key="4">
    <source>
        <dbReference type="EMBL" id="MFH8548730.1"/>
    </source>
</evidence>
<dbReference type="PANTHER" id="PTHR43353">
    <property type="entry name" value="SUCCINATE-SEMIALDEHYDE DEHYDROGENASE, MITOCHONDRIAL"/>
    <property type="match status" value="1"/>
</dbReference>